<reference evidence="2 3" key="1">
    <citation type="submission" date="2016-11" db="EMBL/GenBank/DDBJ databases">
        <title>Whole genomes of Flavobacteriaceae.</title>
        <authorList>
            <person name="Stine C."/>
            <person name="Li C."/>
            <person name="Tadesse D."/>
        </authorList>
    </citation>
    <scope>NUCLEOTIDE SEQUENCE [LARGE SCALE GENOMIC DNA]</scope>
    <source>
        <strain evidence="2 3">DSM 18292</strain>
    </source>
</reference>
<feature type="signal peptide" evidence="1">
    <location>
        <begin position="1"/>
        <end position="29"/>
    </location>
</feature>
<sequence length="496" mass="52861">MITIPTFQNHKTFLLLLIFLLSFAGNAQIGIGTTTPNASSILDVTSTTQGLLTPRMTTVQRNAITTPADGLLVYDTDLKFFFYYMGSTSTWTPIVNGTAGRLNFKRIKSTDVLATVLATELAAGGGSKYQLSSNTLYEINGTVTFNFPIDLNNAYLQGLDTNDDKIIRPSGNIFEGATGGSIKGLTLTATAGNVFNLNGTATQNLIFRDCIVSGSNTVGTISGFGLVFLSIVQFAGNTNGITYNNITQLLLSNLGWFSNNSGTYEKFTGTFTLIEKQGGFTQVDGSAIGFDVSTSGLTITGDAVLESVVFTGTNAAGYVKPYTTGTYTGYNFNNSWNVRSAGIPTEADASAVGDFAVDYAVGAGAATSFTNNMNPSNIVKVNGVSTSTNLFRFSTDPGVSNRLRYMGKKKRIFQVNGSISFQTPAAGTYIIYIAKNGTVISQYKIYGRGAALNDIVVLPLNASVELANNDYVEVYAQRYTGTNSDIVVPNMTLTIK</sequence>
<gene>
    <name evidence="2" type="ORF">B0A66_07735</name>
</gene>
<evidence type="ECO:0000313" key="3">
    <source>
        <dbReference type="Proteomes" id="UP000198345"/>
    </source>
</evidence>
<evidence type="ECO:0008006" key="4">
    <source>
        <dbReference type="Google" id="ProtNLM"/>
    </source>
</evidence>
<comment type="caution">
    <text evidence="2">The sequence shown here is derived from an EMBL/GenBank/DDBJ whole genome shotgun (WGS) entry which is preliminary data.</text>
</comment>
<name>A0A226HFU9_9FLAO</name>
<accession>A0A226HFU9</accession>
<protein>
    <recommendedName>
        <fullName evidence="4">Cell wall anchor protein</fullName>
    </recommendedName>
</protein>
<dbReference type="RefSeq" id="WP_244283406.1">
    <property type="nucleotide sequence ID" value="NZ_FXTV01000015.1"/>
</dbReference>
<dbReference type="EMBL" id="MUGW01000016">
    <property type="protein sequence ID" value="OXA93157.1"/>
    <property type="molecule type" value="Genomic_DNA"/>
</dbReference>
<feature type="chain" id="PRO_5013053472" description="Cell wall anchor protein" evidence="1">
    <location>
        <begin position="30"/>
        <end position="496"/>
    </location>
</feature>
<dbReference type="AlphaFoldDB" id="A0A226HFU9"/>
<organism evidence="2 3">
    <name type="scientific">Flavobacterium hercynium</name>
    <dbReference type="NCBI Taxonomy" id="387094"/>
    <lineage>
        <taxon>Bacteria</taxon>
        <taxon>Pseudomonadati</taxon>
        <taxon>Bacteroidota</taxon>
        <taxon>Flavobacteriia</taxon>
        <taxon>Flavobacteriales</taxon>
        <taxon>Flavobacteriaceae</taxon>
        <taxon>Flavobacterium</taxon>
    </lineage>
</organism>
<evidence type="ECO:0000313" key="2">
    <source>
        <dbReference type="EMBL" id="OXA93157.1"/>
    </source>
</evidence>
<keyword evidence="3" id="KW-1185">Reference proteome</keyword>
<keyword evidence="1" id="KW-0732">Signal</keyword>
<evidence type="ECO:0000256" key="1">
    <source>
        <dbReference type="SAM" id="SignalP"/>
    </source>
</evidence>
<dbReference type="Proteomes" id="UP000198345">
    <property type="component" value="Unassembled WGS sequence"/>
</dbReference>
<proteinExistence type="predicted"/>